<evidence type="ECO:0008006" key="4">
    <source>
        <dbReference type="Google" id="ProtNLM"/>
    </source>
</evidence>
<sequence length="87" mass="9016">MKNTKLILGALTIVLGIAGAVSSAAASRAVTFGRVLVTTVGGGTICTKITAPCAHGSSLTCKTASLTHRIVWTINSNCKINKYKRLI</sequence>
<feature type="signal peptide" evidence="1">
    <location>
        <begin position="1"/>
        <end position="26"/>
    </location>
</feature>
<keyword evidence="1" id="KW-0732">Signal</keyword>
<dbReference type="RefSeq" id="WP_089896300.1">
    <property type="nucleotide sequence ID" value="NZ_FOJG01000001.1"/>
</dbReference>
<protein>
    <recommendedName>
        <fullName evidence="4">NVEALA protein</fullName>
    </recommendedName>
</protein>
<feature type="chain" id="PRO_5011497992" description="NVEALA protein" evidence="1">
    <location>
        <begin position="27"/>
        <end position="87"/>
    </location>
</feature>
<dbReference type="AlphaFoldDB" id="A0A1I0RP91"/>
<dbReference type="Proteomes" id="UP000199310">
    <property type="component" value="Unassembled WGS sequence"/>
</dbReference>
<name>A0A1I0RP91_9BACT</name>
<dbReference type="EMBL" id="FOJG01000001">
    <property type="protein sequence ID" value="SEW43076.1"/>
    <property type="molecule type" value="Genomic_DNA"/>
</dbReference>
<reference evidence="3" key="1">
    <citation type="submission" date="2016-10" db="EMBL/GenBank/DDBJ databases">
        <authorList>
            <person name="Varghese N."/>
            <person name="Submissions S."/>
        </authorList>
    </citation>
    <scope>NUCLEOTIDE SEQUENCE [LARGE SCALE GENOMIC DNA]</scope>
    <source>
        <strain evidence="3">DSM 3695</strain>
    </source>
</reference>
<keyword evidence="3" id="KW-1185">Reference proteome</keyword>
<organism evidence="2 3">
    <name type="scientific">Chitinophaga arvensicola</name>
    <dbReference type="NCBI Taxonomy" id="29529"/>
    <lineage>
        <taxon>Bacteria</taxon>
        <taxon>Pseudomonadati</taxon>
        <taxon>Bacteroidota</taxon>
        <taxon>Chitinophagia</taxon>
        <taxon>Chitinophagales</taxon>
        <taxon>Chitinophagaceae</taxon>
        <taxon>Chitinophaga</taxon>
    </lineage>
</organism>
<evidence type="ECO:0000313" key="2">
    <source>
        <dbReference type="EMBL" id="SEW43076.1"/>
    </source>
</evidence>
<evidence type="ECO:0000313" key="3">
    <source>
        <dbReference type="Proteomes" id="UP000199310"/>
    </source>
</evidence>
<evidence type="ECO:0000256" key="1">
    <source>
        <dbReference type="SAM" id="SignalP"/>
    </source>
</evidence>
<dbReference type="STRING" id="29529.SAMN04488122_3174"/>
<accession>A0A1I0RP91</accession>
<gene>
    <name evidence="2" type="ORF">SAMN04488122_3174</name>
</gene>
<proteinExistence type="predicted"/>